<comment type="caution">
    <text evidence="1">The sequence shown here is derived from an EMBL/GenBank/DDBJ whole genome shotgun (WGS) entry which is preliminary data.</text>
</comment>
<dbReference type="AlphaFoldDB" id="A0AAV7VBH6"/>
<dbReference type="Proteomes" id="UP001066276">
    <property type="component" value="Chromosome 2_1"/>
</dbReference>
<gene>
    <name evidence="1" type="ORF">NDU88_002512</name>
</gene>
<organism evidence="1 2">
    <name type="scientific">Pleurodeles waltl</name>
    <name type="common">Iberian ribbed newt</name>
    <dbReference type="NCBI Taxonomy" id="8319"/>
    <lineage>
        <taxon>Eukaryota</taxon>
        <taxon>Metazoa</taxon>
        <taxon>Chordata</taxon>
        <taxon>Craniata</taxon>
        <taxon>Vertebrata</taxon>
        <taxon>Euteleostomi</taxon>
        <taxon>Amphibia</taxon>
        <taxon>Batrachia</taxon>
        <taxon>Caudata</taxon>
        <taxon>Salamandroidea</taxon>
        <taxon>Salamandridae</taxon>
        <taxon>Pleurodelinae</taxon>
        <taxon>Pleurodeles</taxon>
    </lineage>
</organism>
<evidence type="ECO:0000313" key="1">
    <source>
        <dbReference type="EMBL" id="KAJ1198673.1"/>
    </source>
</evidence>
<dbReference type="EMBL" id="JANPWB010000003">
    <property type="protein sequence ID" value="KAJ1198673.1"/>
    <property type="molecule type" value="Genomic_DNA"/>
</dbReference>
<name>A0AAV7VBH6_PLEWA</name>
<keyword evidence="2" id="KW-1185">Reference proteome</keyword>
<proteinExistence type="predicted"/>
<sequence>MAGGYGASVSNTGAEQDGTITAYSLALTQLSGGPDEIQGYSPDETRVDKGTKEEVAGLNGNFGTNYIGYTI</sequence>
<protein>
    <submittedName>
        <fullName evidence="1">Uncharacterized protein</fullName>
    </submittedName>
</protein>
<accession>A0AAV7VBH6</accession>
<reference evidence="1" key="1">
    <citation type="journal article" date="2022" name="bioRxiv">
        <title>Sequencing and chromosome-scale assembly of the giantPleurodeles waltlgenome.</title>
        <authorList>
            <person name="Brown T."/>
            <person name="Elewa A."/>
            <person name="Iarovenko S."/>
            <person name="Subramanian E."/>
            <person name="Araus A.J."/>
            <person name="Petzold A."/>
            <person name="Susuki M."/>
            <person name="Suzuki K.-i.T."/>
            <person name="Hayashi T."/>
            <person name="Toyoda A."/>
            <person name="Oliveira C."/>
            <person name="Osipova E."/>
            <person name="Leigh N.D."/>
            <person name="Simon A."/>
            <person name="Yun M.H."/>
        </authorList>
    </citation>
    <scope>NUCLEOTIDE SEQUENCE</scope>
    <source>
        <strain evidence="1">20211129_DDA</strain>
        <tissue evidence="1">Liver</tissue>
    </source>
</reference>
<evidence type="ECO:0000313" key="2">
    <source>
        <dbReference type="Proteomes" id="UP001066276"/>
    </source>
</evidence>